<accession>A0A9Q3YZR6</accession>
<sequence>MKNIFTTLILFFSKISFTKAAILLTGKRSFNNEERASGSGIPSYYLGVKKILPIFFVLLLVVSCSKKEKHPYSFYYWKTHLTLNDTEQKALDKATNPFLYTRFFDVDKVNGKFQPVAVITKDKNFESDKQIVPTVFITNQTFLQIKKEEIQFLAKSIHQLIQKKATNDQLKINNEIQIDCDWTAGTKDDYFEFLKELKKISGKEITCTLRLHQVKDKNLAGIPPVEKVYLMCYSTSSPLENSDKNSILDLNIMKSYLSKLEDYPIQKIEVALPIYSWGIVTNHLGKHKLINALSAKDLNNPDFKKISDYEIEILKDGFYFGNFLNKGFKIKVEEISQEQLNNATQFLDKKISTYNIIYYQLDSKFVEGRKF</sequence>
<comment type="caution">
    <text evidence="1">The sequence shown here is derived from an EMBL/GenBank/DDBJ whole genome shotgun (WGS) entry which is preliminary data.</text>
</comment>
<protein>
    <submittedName>
        <fullName evidence="1">Uncharacterized protein</fullName>
    </submittedName>
</protein>
<evidence type="ECO:0000313" key="1">
    <source>
        <dbReference type="EMBL" id="MCD1118905.1"/>
    </source>
</evidence>
<dbReference type="EMBL" id="JAJNAY010000002">
    <property type="protein sequence ID" value="MCD1118905.1"/>
    <property type="molecule type" value="Genomic_DNA"/>
</dbReference>
<dbReference type="AlphaFoldDB" id="A0A9Q3YZR6"/>
<reference evidence="1" key="1">
    <citation type="submission" date="2021-11" db="EMBL/GenBank/DDBJ databases">
        <title>Description of novel Chryseobacterium species.</title>
        <authorList>
            <person name="Saticioglu I.B."/>
            <person name="Ay H."/>
            <person name="Altun S."/>
            <person name="Duman M."/>
        </authorList>
    </citation>
    <scope>NUCLEOTIDE SEQUENCE</scope>
    <source>
        <strain evidence="1">C-17</strain>
    </source>
</reference>
<name>A0A9Q3YZR6_9FLAO</name>
<organism evidence="1 2">
    <name type="scientific">Chryseobacterium turcicum</name>
    <dbReference type="NCBI Taxonomy" id="2898076"/>
    <lineage>
        <taxon>Bacteria</taxon>
        <taxon>Pseudomonadati</taxon>
        <taxon>Bacteroidota</taxon>
        <taxon>Flavobacteriia</taxon>
        <taxon>Flavobacteriales</taxon>
        <taxon>Weeksellaceae</taxon>
        <taxon>Chryseobacterium group</taxon>
        <taxon>Chryseobacterium</taxon>
    </lineage>
</organism>
<keyword evidence="2" id="KW-1185">Reference proteome</keyword>
<gene>
    <name evidence="1" type="ORF">LO744_18845</name>
</gene>
<dbReference type="Proteomes" id="UP001108025">
    <property type="component" value="Unassembled WGS sequence"/>
</dbReference>
<evidence type="ECO:0000313" key="2">
    <source>
        <dbReference type="Proteomes" id="UP001108025"/>
    </source>
</evidence>
<dbReference type="RefSeq" id="WP_230672169.1">
    <property type="nucleotide sequence ID" value="NZ_JAJNAY010000002.1"/>
</dbReference>
<proteinExistence type="predicted"/>